<keyword evidence="4 10" id="KW-0863">Zinc-finger</keyword>
<dbReference type="Gene3D" id="3.30.160.60">
    <property type="entry name" value="Classic Zinc Finger"/>
    <property type="match status" value="8"/>
</dbReference>
<accession>Q4H2I9</accession>
<dbReference type="SMART" id="SM00355">
    <property type="entry name" value="ZnF_C2H2"/>
    <property type="match status" value="13"/>
</dbReference>
<dbReference type="OrthoDB" id="10064525at2759"/>
<feature type="domain" description="C2H2-type" evidence="12">
    <location>
        <begin position="501"/>
        <end position="529"/>
    </location>
</feature>
<dbReference type="Pfam" id="PF13912">
    <property type="entry name" value="zf-C2H2_6"/>
    <property type="match status" value="1"/>
</dbReference>
<evidence type="ECO:0000256" key="7">
    <source>
        <dbReference type="ARBA" id="ARBA00023125"/>
    </source>
</evidence>
<dbReference type="GO" id="GO:0006355">
    <property type="term" value="P:regulation of DNA-templated transcription"/>
    <property type="evidence" value="ECO:0007669"/>
    <property type="project" value="UniProtKB-ARBA"/>
</dbReference>
<feature type="domain" description="C2H2-type" evidence="12">
    <location>
        <begin position="710"/>
        <end position="739"/>
    </location>
</feature>
<name>Q4H2I9_CIOIN</name>
<evidence type="ECO:0000259" key="12">
    <source>
        <dbReference type="PROSITE" id="PS50157"/>
    </source>
</evidence>
<evidence type="ECO:0000256" key="2">
    <source>
        <dbReference type="ARBA" id="ARBA00022723"/>
    </source>
</evidence>
<sequence>MQSYFETLNVNEITAHGSLAFLESASLTGESQSGLASNLVQLSGEENISQPQGLQENAIENVVEDGDIFQCGRCKQQFNNLNIFVQHKTDHCSMQRHIYEQNGPPQILGGNQLSSSLADHTLLYEQAHVVLADNCNDVHGRPIHGGMLHQQNISSAHPNSLPINPRTSQTNACQSNIPIHRRILPMPYNGNHPHPPQHRILLPRAQQMPISAPHTRINLSDDLLASEPREATEDDMAVGGNGLISSLLQQIPPFQPVGAHQSNNNANLPSEQMAITTTTTSTVQIIAETDNTNHVDMQSSMLEEHSQPIRTQASKSRGKTLETILPRLYDRNNNATSTSGSAPTILESPESTSEQKDDTKKKFTCQFCQKVFTKNFDLEQHKRSHTGEKPFQCIVCGRAFAQKSNVKKHMVSHKVWLKGTATFSQACSKDNNSGVPDSVDVSFNCQYCGESFPSYNKRKSHMQVHKDQQVYKCLKEECSLTFRDLDAFIAHVKGHETGMTYRCHQCHKVFKSLHDLGLHQYQVHLNSRKKSIQTKTYPCQLCPSKFSHPTALREHVINDPHHHVCRICDATFTCERYLRKHTFMQHKEENAKGATCTVCGKSLRSVYYLRLHMFIHTKELPYRCTKCDAAFNRKDKVKRHMLTHDPVKRFKCPLRNVLECNKEFSRADKLKEHIINHSRTKRTYSCSTCSKKYSRESCLIRHEKIHSYPFHCNTCTQSFPTESKLKGHKCHKRRKSQTPKKVKPSPKKVPPSNQVVEETSETNCHDRSEPVYTRLWPLVNPQCEQPTSPVKVQITIDDDNEVTMTRDCDVSQVAE</sequence>
<evidence type="ECO:0000256" key="8">
    <source>
        <dbReference type="ARBA" id="ARBA00023163"/>
    </source>
</evidence>
<dbReference type="PROSITE" id="PS00028">
    <property type="entry name" value="ZINC_FINGER_C2H2_1"/>
    <property type="match status" value="10"/>
</dbReference>
<reference evidence="13" key="1">
    <citation type="journal article" date="2003" name="Dev. Genes Evol.">
        <title>Genomewide surveys of developmentally relevant genes in Ciona intestinalis.</title>
        <authorList>
            <person name="Satou Y."/>
            <person name="Satoh N."/>
        </authorList>
    </citation>
    <scope>NUCLEOTIDE SEQUENCE</scope>
</reference>
<keyword evidence="7" id="KW-0238">DNA-binding</keyword>
<protein>
    <submittedName>
        <fullName evidence="13">Zinc finger protein</fullName>
    </submittedName>
</protein>
<feature type="compositionally biased region" description="Polar residues" evidence="11">
    <location>
        <begin position="331"/>
        <end position="342"/>
    </location>
</feature>
<organism evidence="13">
    <name type="scientific">Ciona intestinalis</name>
    <name type="common">Transparent sea squirt</name>
    <name type="synonym">Ascidia intestinalis</name>
    <dbReference type="NCBI Taxonomy" id="7719"/>
    <lineage>
        <taxon>Eukaryota</taxon>
        <taxon>Metazoa</taxon>
        <taxon>Chordata</taxon>
        <taxon>Tunicata</taxon>
        <taxon>Ascidiacea</taxon>
        <taxon>Phlebobranchia</taxon>
        <taxon>Cionidae</taxon>
        <taxon>Ciona</taxon>
    </lineage>
</organism>
<feature type="domain" description="C2H2-type" evidence="12">
    <location>
        <begin position="443"/>
        <end position="470"/>
    </location>
</feature>
<dbReference type="GO" id="GO:0005634">
    <property type="term" value="C:nucleus"/>
    <property type="evidence" value="ECO:0007669"/>
    <property type="project" value="UniProtKB-SubCell"/>
</dbReference>
<dbReference type="FunFam" id="3.30.160.60:FF:000618">
    <property type="entry name" value="zinc finger protein 341 isoform X1"/>
    <property type="match status" value="1"/>
</dbReference>
<gene>
    <name evidence="13" type="primary">Ci-ZF(C2H2)-26</name>
</gene>
<feature type="region of interest" description="Disordered" evidence="11">
    <location>
        <begin position="726"/>
        <end position="764"/>
    </location>
</feature>
<dbReference type="InterPro" id="IPR036236">
    <property type="entry name" value="Znf_C2H2_sf"/>
</dbReference>
<keyword evidence="9" id="KW-0539">Nucleus</keyword>
<dbReference type="SUPFAM" id="SSF57667">
    <property type="entry name" value="beta-beta-alpha zinc fingers"/>
    <property type="match status" value="6"/>
</dbReference>
<feature type="domain" description="C2H2-type" evidence="12">
    <location>
        <begin position="391"/>
        <end position="413"/>
    </location>
</feature>
<dbReference type="PROSITE" id="PS50157">
    <property type="entry name" value="ZINC_FINGER_C2H2_2"/>
    <property type="match status" value="10"/>
</dbReference>
<accession>A0A1W2VNQ6</accession>
<dbReference type="GO" id="GO:0003677">
    <property type="term" value="F:DNA binding"/>
    <property type="evidence" value="ECO:0007669"/>
    <property type="project" value="UniProtKB-KW"/>
</dbReference>
<keyword evidence="2" id="KW-0479">Metal-binding</keyword>
<evidence type="ECO:0000313" key="13">
    <source>
        <dbReference type="EMBL" id="BAE06788.1"/>
    </source>
</evidence>
<feature type="domain" description="C2H2-type" evidence="12">
    <location>
        <begin position="594"/>
        <end position="621"/>
    </location>
</feature>
<evidence type="ECO:0000256" key="9">
    <source>
        <dbReference type="ARBA" id="ARBA00023242"/>
    </source>
</evidence>
<keyword evidence="5" id="KW-0862">Zinc</keyword>
<dbReference type="InterPro" id="IPR013087">
    <property type="entry name" value="Znf_C2H2_type"/>
</dbReference>
<dbReference type="EMBL" id="AB210783">
    <property type="protein sequence ID" value="BAE06788.1"/>
    <property type="molecule type" value="mRNA"/>
</dbReference>
<feature type="domain" description="C2H2-type" evidence="12">
    <location>
        <begin position="684"/>
        <end position="707"/>
    </location>
</feature>
<feature type="domain" description="C2H2-type" evidence="12">
    <location>
        <begin position="563"/>
        <end position="591"/>
    </location>
</feature>
<feature type="compositionally biased region" description="Basic residues" evidence="11">
    <location>
        <begin position="726"/>
        <end position="746"/>
    </location>
</feature>
<dbReference type="PANTHER" id="PTHR24379:SF121">
    <property type="entry name" value="C2H2-TYPE DOMAIN-CONTAINING PROTEIN"/>
    <property type="match status" value="1"/>
</dbReference>
<evidence type="ECO:0000256" key="4">
    <source>
        <dbReference type="ARBA" id="ARBA00022771"/>
    </source>
</evidence>
<evidence type="ECO:0000256" key="6">
    <source>
        <dbReference type="ARBA" id="ARBA00023015"/>
    </source>
</evidence>
<keyword evidence="3" id="KW-0677">Repeat</keyword>
<evidence type="ECO:0000256" key="1">
    <source>
        <dbReference type="ARBA" id="ARBA00004123"/>
    </source>
</evidence>
<reference evidence="13" key="3">
    <citation type="submission" date="2005-04" db="EMBL/GenBank/DDBJ databases">
        <title>Expressed genes in Ciona intestinalis.</title>
        <authorList>
            <person name="Satou Y."/>
        </authorList>
    </citation>
    <scope>NUCLEOTIDE SEQUENCE</scope>
</reference>
<proteinExistence type="evidence at transcript level"/>
<dbReference type="AlphaFoldDB" id="Q4H2I9"/>
<dbReference type="KEGG" id="cin:778813"/>
<evidence type="ECO:0000256" key="3">
    <source>
        <dbReference type="ARBA" id="ARBA00022737"/>
    </source>
</evidence>
<evidence type="ECO:0000256" key="10">
    <source>
        <dbReference type="PROSITE-ProRule" id="PRU00042"/>
    </source>
</evidence>
<dbReference type="FunFam" id="3.30.160.60:FF:000679">
    <property type="entry name" value="Zinc finger protein 341"/>
    <property type="match status" value="1"/>
</dbReference>
<dbReference type="FunFam" id="3.30.160.60:FF:003287">
    <property type="entry name" value="Zgc:113343"/>
    <property type="match status" value="1"/>
</dbReference>
<keyword evidence="6" id="KW-0805">Transcription regulation</keyword>
<feature type="domain" description="C2H2-type" evidence="12">
    <location>
        <begin position="650"/>
        <end position="682"/>
    </location>
</feature>
<keyword evidence="8" id="KW-0804">Transcription</keyword>
<dbReference type="Pfam" id="PF00096">
    <property type="entry name" value="zf-C2H2"/>
    <property type="match status" value="7"/>
</dbReference>
<evidence type="ECO:0000256" key="5">
    <source>
        <dbReference type="ARBA" id="ARBA00022833"/>
    </source>
</evidence>
<evidence type="ECO:0000256" key="11">
    <source>
        <dbReference type="SAM" id="MobiDB-lite"/>
    </source>
</evidence>
<dbReference type="PANTHER" id="PTHR24379">
    <property type="entry name" value="KRAB AND ZINC FINGER DOMAIN-CONTAINING"/>
    <property type="match status" value="1"/>
</dbReference>
<feature type="domain" description="C2H2-type" evidence="12">
    <location>
        <begin position="622"/>
        <end position="649"/>
    </location>
</feature>
<feature type="domain" description="C2H2-type" evidence="12">
    <location>
        <begin position="363"/>
        <end position="390"/>
    </location>
</feature>
<feature type="region of interest" description="Disordered" evidence="11">
    <location>
        <begin position="331"/>
        <end position="357"/>
    </location>
</feature>
<dbReference type="GO" id="GO:0008270">
    <property type="term" value="F:zinc ion binding"/>
    <property type="evidence" value="ECO:0007669"/>
    <property type="project" value="UniProtKB-KW"/>
</dbReference>
<comment type="subcellular location">
    <subcellularLocation>
        <location evidence="1">Nucleus</location>
    </subcellularLocation>
</comment>
<reference evidence="13" key="2">
    <citation type="journal article" date="2004" name="Development">
        <title>Gene expression profiles of transcription factors and signaling molecules in the ascidian embryo: towards a comprehensive understanding of gene networks.</title>
        <authorList>
            <person name="Imai K.S."/>
            <person name="Hino K."/>
            <person name="Yagi K."/>
            <person name="Satoh N."/>
            <person name="Satou Y."/>
        </authorList>
    </citation>
    <scope>NUCLEOTIDE SEQUENCE</scope>
</reference>